<keyword evidence="1" id="KW-1185">Reference proteome</keyword>
<dbReference type="Proteomes" id="UP000790787">
    <property type="component" value="Chromosome 21"/>
</dbReference>
<name>A0A1S4DMS4_TOBAC</name>
<gene>
    <name evidence="2" type="primary">LOC107831450</name>
</gene>
<dbReference type="GeneID" id="107831450"/>
<dbReference type="KEGG" id="nta:107831450"/>
<protein>
    <submittedName>
        <fullName evidence="2">UPF0481 protein At3g02645</fullName>
    </submittedName>
</protein>
<evidence type="ECO:0000313" key="1">
    <source>
        <dbReference type="Proteomes" id="UP000790787"/>
    </source>
</evidence>
<dbReference type="STRING" id="4097.A0A1S4DMS4"/>
<dbReference type="OrthoDB" id="1621957at2759"/>
<reference evidence="2" key="2">
    <citation type="submission" date="2025-08" db="UniProtKB">
        <authorList>
            <consortium name="RefSeq"/>
        </authorList>
    </citation>
    <scope>IDENTIFICATION</scope>
    <source>
        <tissue evidence="2">Leaf</tissue>
    </source>
</reference>
<organism evidence="1 2">
    <name type="scientific">Nicotiana tabacum</name>
    <name type="common">Common tobacco</name>
    <dbReference type="NCBI Taxonomy" id="4097"/>
    <lineage>
        <taxon>Eukaryota</taxon>
        <taxon>Viridiplantae</taxon>
        <taxon>Streptophyta</taxon>
        <taxon>Embryophyta</taxon>
        <taxon>Tracheophyta</taxon>
        <taxon>Spermatophyta</taxon>
        <taxon>Magnoliopsida</taxon>
        <taxon>eudicotyledons</taxon>
        <taxon>Gunneridae</taxon>
        <taxon>Pentapetalae</taxon>
        <taxon>asterids</taxon>
        <taxon>lamiids</taxon>
        <taxon>Solanales</taxon>
        <taxon>Solanaceae</taxon>
        <taxon>Nicotianoideae</taxon>
        <taxon>Nicotianeae</taxon>
        <taxon>Nicotiana</taxon>
    </lineage>
</organism>
<accession>A0A1S4DMS4</accession>
<evidence type="ECO:0000313" key="2">
    <source>
        <dbReference type="RefSeq" id="XP_016514700.1"/>
    </source>
</evidence>
<sequence length="335" mass="38428">MTTESITGSTVNEQRWVNETIRAFKSELRVDIEPTPCVFQVPKTLTETKPQAYNPQKISLGPYHHFRPELLVTERHKLTIAKSCLNDHEVQHFAEEVIDKLSSVVPVIRGYYDKYSDIEGITLAWILSIDSLYLLHLLSSYVPRKEVDAEQRKLAQDVMMLENQIPSFVLIETEKAINQSYNNLFTELFYFCKAHSPLKLTNQNIFRSFNSPHLLAYLHHLIIESDDTNVSYEDFCGVEETAASFGLISFITGLPWDHIKVLFKKKDNKKKPLVDEIKISSVTQLNETAKINFKLTEGGIKDIKFVEEEGGERAFYLPEITLNSDSEVILRNLVA</sequence>
<dbReference type="AlphaFoldDB" id="A0A1S4DMS4"/>
<dbReference type="PANTHER" id="PTHR31549">
    <property type="entry name" value="PROTEIN, PUTATIVE (DUF247)-RELATED-RELATED"/>
    <property type="match status" value="1"/>
</dbReference>
<dbReference type="PaxDb" id="4097-A0A1S4DMS4"/>
<proteinExistence type="predicted"/>
<dbReference type="PANTHER" id="PTHR31549:SF289">
    <property type="match status" value="1"/>
</dbReference>
<reference evidence="1" key="1">
    <citation type="journal article" date="2014" name="Nat. Commun.">
        <title>The tobacco genome sequence and its comparison with those of tomato and potato.</title>
        <authorList>
            <person name="Sierro N."/>
            <person name="Battey J.N."/>
            <person name="Ouadi S."/>
            <person name="Bakaher N."/>
            <person name="Bovet L."/>
            <person name="Willig A."/>
            <person name="Goepfert S."/>
            <person name="Peitsch M.C."/>
            <person name="Ivanov N.V."/>
        </authorList>
    </citation>
    <scope>NUCLEOTIDE SEQUENCE [LARGE SCALE GENOMIC DNA]</scope>
</reference>
<dbReference type="RefSeq" id="XP_016514700.1">
    <property type="nucleotide sequence ID" value="XM_016659214.1"/>
</dbReference>
<dbReference type="Pfam" id="PF03140">
    <property type="entry name" value="DUF247"/>
    <property type="match status" value="1"/>
</dbReference>
<dbReference type="InterPro" id="IPR004158">
    <property type="entry name" value="DUF247_pln"/>
</dbReference>